<dbReference type="InterPro" id="IPR009922">
    <property type="entry name" value="DUF1457"/>
</dbReference>
<sequence>MDDMPNGIMRGIYQYWLDIRGDRNMPSRADLIPENIVRLLPHLTLVDVEEKTGRYKFRLIGTETVKTFGKDVTGKYLDEMPEVERYLKVRYEWLVRERKPYFIFDKLKWSKNSYLDYYVLGLPLSQNGQDVTMFLFGTYYQFPNVPRTDYYDLGK</sequence>
<reference evidence="1" key="1">
    <citation type="submission" date="2018-06" db="EMBL/GenBank/DDBJ databases">
        <authorList>
            <person name="Zhirakovskaya E."/>
        </authorList>
    </citation>
    <scope>NUCLEOTIDE SEQUENCE</scope>
</reference>
<dbReference type="EMBL" id="UOED01000116">
    <property type="protein sequence ID" value="VAV97275.1"/>
    <property type="molecule type" value="Genomic_DNA"/>
</dbReference>
<protein>
    <recommendedName>
        <fullName evidence="2">PAS domain-containing protein</fullName>
    </recommendedName>
</protein>
<dbReference type="Pfam" id="PF07310">
    <property type="entry name" value="PAS_5"/>
    <property type="match status" value="1"/>
</dbReference>
<proteinExistence type="predicted"/>
<gene>
    <name evidence="1" type="ORF">MNBD_ALPHA02-993</name>
</gene>
<evidence type="ECO:0000313" key="1">
    <source>
        <dbReference type="EMBL" id="VAV97275.1"/>
    </source>
</evidence>
<evidence type="ECO:0008006" key="2">
    <source>
        <dbReference type="Google" id="ProtNLM"/>
    </source>
</evidence>
<dbReference type="AlphaFoldDB" id="A0A3B0SR17"/>
<accession>A0A3B0SR17</accession>
<name>A0A3B0SR17_9ZZZZ</name>
<organism evidence="1">
    <name type="scientific">hydrothermal vent metagenome</name>
    <dbReference type="NCBI Taxonomy" id="652676"/>
    <lineage>
        <taxon>unclassified sequences</taxon>
        <taxon>metagenomes</taxon>
        <taxon>ecological metagenomes</taxon>
    </lineage>
</organism>